<dbReference type="Pfam" id="PF01535">
    <property type="entry name" value="PPR"/>
    <property type="match status" value="1"/>
</dbReference>
<feature type="repeat" description="PPR" evidence="3">
    <location>
        <begin position="301"/>
        <end position="335"/>
    </location>
</feature>
<evidence type="ECO:0000256" key="3">
    <source>
        <dbReference type="PROSITE-ProRule" id="PRU00708"/>
    </source>
</evidence>
<comment type="caution">
    <text evidence="5">The sequence shown here is derived from an EMBL/GenBank/DDBJ whole genome shotgun (WGS) entry which is preliminary data.</text>
</comment>
<dbReference type="Pfam" id="PF14432">
    <property type="entry name" value="DYW_deaminase"/>
    <property type="match status" value="1"/>
</dbReference>
<evidence type="ECO:0000256" key="2">
    <source>
        <dbReference type="ARBA" id="ARBA00022737"/>
    </source>
</evidence>
<sequence>MRLPPSPSTAHNHPLLQLLRRCADLPSLRQVHALLITTGLALHTFPLSRLLSAASRLSAAYSLSILDRITNPTVFLFNILISSATPHHPPELALSHYLRILASGRGLPAPLLFPNSFTYPSLFKLCRTYRLLDHGHAIHAHALKFLDPPFDHFVQSSLLCFYAITGRIDIVRILFDQIEDPDLACWNSVIDAYTRCDFVNKYIGITDTVGGNSAELSSEALSLFVKMLTCGVRPNEMTAVAVIIACANSGALYQGKWIHRYILKNGLKMNVFVATALIDMYSKCGCLDLAYQLFDKMPHRDILSYNAMIGGFAIHGHGHRALELFDKMKHEGLMPDNTTFVVTLCACSHVGLVEEGRRVFRSIKEDSGIDPKMEHYGCLVDLLGRSGQLEEALETVQSMPMKPNAVLWRSLLGAARVQVNLEIGEVALKNLLQLEPEISGNYVLLSNMYAASSRWDDASRVRQSMKDHGIDKVPGMSLVEIDGTIHEFLTGDRAHPNSMEIYYKLEEINGLLQEHGHRARTRTVMFDIEEEEKEDALSYHSERLAIAFALITMEPGIPIRITKNLRVCEDCHAITKLISVIYEREIIVRDRIRFHDFKDGACSCSDHW</sequence>
<dbReference type="Pfam" id="PF20430">
    <property type="entry name" value="Eplus_motif"/>
    <property type="match status" value="1"/>
</dbReference>
<keyword evidence="2" id="KW-0677">Repeat</keyword>
<comment type="similarity">
    <text evidence="1">Belongs to the PPR family. PCMP-H subfamily.</text>
</comment>
<dbReference type="AlphaFoldDB" id="A0AAN7QJW8"/>
<evidence type="ECO:0000313" key="6">
    <source>
        <dbReference type="Proteomes" id="UP001346149"/>
    </source>
</evidence>
<dbReference type="PROSITE" id="PS51375">
    <property type="entry name" value="PPR"/>
    <property type="match status" value="2"/>
</dbReference>
<dbReference type="FunFam" id="1.25.40.10:FF:000366">
    <property type="entry name" value="Pentatricopeptide (PPR) repeat-containing protein"/>
    <property type="match status" value="1"/>
</dbReference>
<dbReference type="Gene3D" id="1.25.40.10">
    <property type="entry name" value="Tetratricopeptide repeat domain"/>
    <property type="match status" value="3"/>
</dbReference>
<dbReference type="Pfam" id="PF13041">
    <property type="entry name" value="PPR_2"/>
    <property type="match status" value="1"/>
</dbReference>
<proteinExistence type="inferred from homology"/>
<dbReference type="FunFam" id="1.25.40.10:FF:001087">
    <property type="entry name" value="Pentatricopeptide repeat-containing protein, mitochondrial"/>
    <property type="match status" value="1"/>
</dbReference>
<dbReference type="InterPro" id="IPR032867">
    <property type="entry name" value="DYW_dom"/>
</dbReference>
<dbReference type="InterPro" id="IPR046849">
    <property type="entry name" value="E2_motif"/>
</dbReference>
<name>A0AAN7QJW8_TRANT</name>
<evidence type="ECO:0000256" key="1">
    <source>
        <dbReference type="ARBA" id="ARBA00006643"/>
    </source>
</evidence>
<dbReference type="InterPro" id="IPR002885">
    <property type="entry name" value="PPR_rpt"/>
</dbReference>
<evidence type="ECO:0000313" key="5">
    <source>
        <dbReference type="EMBL" id="KAK4767195.1"/>
    </source>
</evidence>
<protein>
    <recommendedName>
        <fullName evidence="4">DYW domain-containing protein</fullName>
    </recommendedName>
</protein>
<feature type="domain" description="DYW" evidence="4">
    <location>
        <begin position="516"/>
        <end position="608"/>
    </location>
</feature>
<dbReference type="InterPro" id="IPR046848">
    <property type="entry name" value="E_motif"/>
</dbReference>
<dbReference type="PANTHER" id="PTHR47926">
    <property type="entry name" value="PENTATRICOPEPTIDE REPEAT-CONTAINING PROTEIN"/>
    <property type="match status" value="1"/>
</dbReference>
<dbReference type="InterPro" id="IPR046960">
    <property type="entry name" value="PPR_At4g14850-like_plant"/>
</dbReference>
<feature type="repeat" description="PPR" evidence="3">
    <location>
        <begin position="270"/>
        <end position="300"/>
    </location>
</feature>
<dbReference type="NCBIfam" id="TIGR00756">
    <property type="entry name" value="PPR"/>
    <property type="match status" value="2"/>
</dbReference>
<reference evidence="5 6" key="1">
    <citation type="journal article" date="2023" name="Hortic Res">
        <title>Pangenome of water caltrop reveals structural variations and asymmetric subgenome divergence after allopolyploidization.</title>
        <authorList>
            <person name="Zhang X."/>
            <person name="Chen Y."/>
            <person name="Wang L."/>
            <person name="Yuan Y."/>
            <person name="Fang M."/>
            <person name="Shi L."/>
            <person name="Lu R."/>
            <person name="Comes H.P."/>
            <person name="Ma Y."/>
            <person name="Chen Y."/>
            <person name="Huang G."/>
            <person name="Zhou Y."/>
            <person name="Zheng Z."/>
            <person name="Qiu Y."/>
        </authorList>
    </citation>
    <scope>NUCLEOTIDE SEQUENCE [LARGE SCALE GENOMIC DNA]</scope>
    <source>
        <strain evidence="5">F231</strain>
    </source>
</reference>
<dbReference type="GO" id="GO:0008270">
    <property type="term" value="F:zinc ion binding"/>
    <property type="evidence" value="ECO:0007669"/>
    <property type="project" value="InterPro"/>
</dbReference>
<gene>
    <name evidence="5" type="ORF">SAY86_014945</name>
</gene>
<evidence type="ECO:0000259" key="4">
    <source>
        <dbReference type="Pfam" id="PF14432"/>
    </source>
</evidence>
<dbReference type="EMBL" id="JAXQNO010000022">
    <property type="protein sequence ID" value="KAK4767195.1"/>
    <property type="molecule type" value="Genomic_DNA"/>
</dbReference>
<dbReference type="GO" id="GO:0009451">
    <property type="term" value="P:RNA modification"/>
    <property type="evidence" value="ECO:0007669"/>
    <property type="project" value="InterPro"/>
</dbReference>
<keyword evidence="6" id="KW-1185">Reference proteome</keyword>
<dbReference type="GO" id="GO:0003723">
    <property type="term" value="F:RNA binding"/>
    <property type="evidence" value="ECO:0007669"/>
    <property type="project" value="InterPro"/>
</dbReference>
<dbReference type="PANTHER" id="PTHR47926:SF450">
    <property type="entry name" value="DYW DOMAIN-CONTAINING PROTEIN"/>
    <property type="match status" value="1"/>
</dbReference>
<accession>A0AAN7QJW8</accession>
<organism evidence="5 6">
    <name type="scientific">Trapa natans</name>
    <name type="common">Water chestnut</name>
    <dbReference type="NCBI Taxonomy" id="22666"/>
    <lineage>
        <taxon>Eukaryota</taxon>
        <taxon>Viridiplantae</taxon>
        <taxon>Streptophyta</taxon>
        <taxon>Embryophyta</taxon>
        <taxon>Tracheophyta</taxon>
        <taxon>Spermatophyta</taxon>
        <taxon>Magnoliopsida</taxon>
        <taxon>eudicotyledons</taxon>
        <taxon>Gunneridae</taxon>
        <taxon>Pentapetalae</taxon>
        <taxon>rosids</taxon>
        <taxon>malvids</taxon>
        <taxon>Myrtales</taxon>
        <taxon>Lythraceae</taxon>
        <taxon>Trapa</taxon>
    </lineage>
</organism>
<dbReference type="InterPro" id="IPR011990">
    <property type="entry name" value="TPR-like_helical_dom_sf"/>
</dbReference>
<dbReference type="Proteomes" id="UP001346149">
    <property type="component" value="Unassembled WGS sequence"/>
</dbReference>
<dbReference type="Pfam" id="PF20431">
    <property type="entry name" value="E_motif"/>
    <property type="match status" value="1"/>
</dbReference>